<dbReference type="InterPro" id="IPR052471">
    <property type="entry name" value="PBI_I9"/>
</dbReference>
<evidence type="ECO:0000313" key="4">
    <source>
        <dbReference type="Proteomes" id="UP000799771"/>
    </source>
</evidence>
<dbReference type="FunFam" id="3.30.70.80:FF:000005">
    <property type="entry name" value="Proteinase inhibitor I2B"/>
    <property type="match status" value="1"/>
</dbReference>
<dbReference type="GO" id="GO:0042144">
    <property type="term" value="P:vacuole fusion, non-autophagic"/>
    <property type="evidence" value="ECO:0007669"/>
    <property type="project" value="TreeGrafter"/>
</dbReference>
<dbReference type="PANTHER" id="PTHR28288:SF2">
    <property type="entry name" value="PROTEASE B INHIBITOR 2"/>
    <property type="match status" value="1"/>
</dbReference>
<name>A0A6A6A8S9_9PLEO</name>
<dbReference type="EMBL" id="ML977510">
    <property type="protein sequence ID" value="KAF2127605.1"/>
    <property type="molecule type" value="Genomic_DNA"/>
</dbReference>
<dbReference type="Pfam" id="PF05922">
    <property type="entry name" value="Inhibitor_I9"/>
    <property type="match status" value="1"/>
</dbReference>
<dbReference type="GeneID" id="54413686"/>
<reference evidence="3" key="1">
    <citation type="journal article" date="2020" name="Stud. Mycol.">
        <title>101 Dothideomycetes genomes: a test case for predicting lifestyles and emergence of pathogens.</title>
        <authorList>
            <person name="Haridas S."/>
            <person name="Albert R."/>
            <person name="Binder M."/>
            <person name="Bloem J."/>
            <person name="Labutti K."/>
            <person name="Salamov A."/>
            <person name="Andreopoulos B."/>
            <person name="Baker S."/>
            <person name="Barry K."/>
            <person name="Bills G."/>
            <person name="Bluhm B."/>
            <person name="Cannon C."/>
            <person name="Castanera R."/>
            <person name="Culley D."/>
            <person name="Daum C."/>
            <person name="Ezra D."/>
            <person name="Gonzalez J."/>
            <person name="Henrissat B."/>
            <person name="Kuo A."/>
            <person name="Liang C."/>
            <person name="Lipzen A."/>
            <person name="Lutzoni F."/>
            <person name="Magnuson J."/>
            <person name="Mondo S."/>
            <person name="Nolan M."/>
            <person name="Ohm R."/>
            <person name="Pangilinan J."/>
            <person name="Park H.-J."/>
            <person name="Ramirez L."/>
            <person name="Alfaro M."/>
            <person name="Sun H."/>
            <person name="Tritt A."/>
            <person name="Yoshinaga Y."/>
            <person name="Zwiers L.-H."/>
            <person name="Turgeon B."/>
            <person name="Goodwin S."/>
            <person name="Spatafora J."/>
            <person name="Crous P."/>
            <person name="Grigoriev I."/>
        </authorList>
    </citation>
    <scope>NUCLEOTIDE SEQUENCE</scope>
    <source>
        <strain evidence="3">CBS 119687</strain>
    </source>
</reference>
<dbReference type="InterPro" id="IPR037045">
    <property type="entry name" value="S8pro/Inhibitor_I9_sf"/>
</dbReference>
<sequence length="70" mass="7732">MAQFNVTLAKDAPHEELDKAKQHVKDQGGKIVHEFTLIKGFTAEIPDDAVSTLSSNKHVTVEKDSEVKTQ</sequence>
<dbReference type="PANTHER" id="PTHR28288">
    <property type="entry name" value="PROTEASE B INHIBITOR 2"/>
    <property type="match status" value="1"/>
</dbReference>
<dbReference type="InterPro" id="IPR010259">
    <property type="entry name" value="S8pro/Inhibitor_I9"/>
</dbReference>
<protein>
    <recommendedName>
        <fullName evidence="2">Inhibitor I9 domain-containing protein</fullName>
    </recommendedName>
</protein>
<evidence type="ECO:0000256" key="1">
    <source>
        <dbReference type="ARBA" id="ARBA00038069"/>
    </source>
</evidence>
<proteinExistence type="inferred from homology"/>
<dbReference type="Gene3D" id="3.30.70.80">
    <property type="entry name" value="Peptidase S8 propeptide/proteinase inhibitor I9"/>
    <property type="match status" value="1"/>
</dbReference>
<comment type="similarity">
    <text evidence="1">Belongs to the protease inhibitor I9 family.</text>
</comment>
<dbReference type="AlphaFoldDB" id="A0A6A6A8S9"/>
<dbReference type="SUPFAM" id="SSF54897">
    <property type="entry name" value="Protease propeptides/inhibitors"/>
    <property type="match status" value="1"/>
</dbReference>
<gene>
    <name evidence="3" type="ORF">P153DRAFT_52284</name>
</gene>
<dbReference type="Proteomes" id="UP000799771">
    <property type="component" value="Unassembled WGS sequence"/>
</dbReference>
<accession>A0A6A6A8S9</accession>
<feature type="domain" description="Inhibitor I9" evidence="2">
    <location>
        <begin position="20"/>
        <end position="70"/>
    </location>
</feature>
<dbReference type="OrthoDB" id="5518345at2759"/>
<dbReference type="RefSeq" id="XP_033521994.1">
    <property type="nucleotide sequence ID" value="XM_033673254.1"/>
</dbReference>
<organism evidence="3 4">
    <name type="scientific">Dothidotthia symphoricarpi CBS 119687</name>
    <dbReference type="NCBI Taxonomy" id="1392245"/>
    <lineage>
        <taxon>Eukaryota</taxon>
        <taxon>Fungi</taxon>
        <taxon>Dikarya</taxon>
        <taxon>Ascomycota</taxon>
        <taxon>Pezizomycotina</taxon>
        <taxon>Dothideomycetes</taxon>
        <taxon>Pleosporomycetidae</taxon>
        <taxon>Pleosporales</taxon>
        <taxon>Dothidotthiaceae</taxon>
        <taxon>Dothidotthia</taxon>
    </lineage>
</organism>
<dbReference type="GO" id="GO:0004866">
    <property type="term" value="F:endopeptidase inhibitor activity"/>
    <property type="evidence" value="ECO:0007669"/>
    <property type="project" value="UniProtKB-ARBA"/>
</dbReference>
<evidence type="ECO:0000313" key="3">
    <source>
        <dbReference type="EMBL" id="KAF2127605.1"/>
    </source>
</evidence>
<evidence type="ECO:0000259" key="2">
    <source>
        <dbReference type="Pfam" id="PF05922"/>
    </source>
</evidence>
<keyword evidence="4" id="KW-1185">Reference proteome</keyword>